<dbReference type="EMBL" id="FQWZ01000006">
    <property type="protein sequence ID" value="SHH16167.1"/>
    <property type="molecule type" value="Genomic_DNA"/>
</dbReference>
<keyword evidence="4" id="KW-1134">Transmembrane beta strand</keyword>
<comment type="similarity">
    <text evidence="2">Belongs to the outer membrane factor (OMF) (TC 1.B.17) family.</text>
</comment>
<dbReference type="Proteomes" id="UP000199758">
    <property type="component" value="Unassembled WGS sequence"/>
</dbReference>
<evidence type="ECO:0000256" key="7">
    <source>
        <dbReference type="ARBA" id="ARBA00023237"/>
    </source>
</evidence>
<evidence type="ECO:0000313" key="9">
    <source>
        <dbReference type="EMBL" id="SHH16167.1"/>
    </source>
</evidence>
<keyword evidence="3" id="KW-0813">Transport</keyword>
<keyword evidence="7" id="KW-0998">Cell outer membrane</keyword>
<organism evidence="9 10">
    <name type="scientific">Hydrocarboniphaga daqingensis</name>
    <dbReference type="NCBI Taxonomy" id="490188"/>
    <lineage>
        <taxon>Bacteria</taxon>
        <taxon>Pseudomonadati</taxon>
        <taxon>Pseudomonadota</taxon>
        <taxon>Gammaproteobacteria</taxon>
        <taxon>Nevskiales</taxon>
        <taxon>Nevskiaceae</taxon>
        <taxon>Hydrocarboniphaga</taxon>
    </lineage>
</organism>
<keyword evidence="10" id="KW-1185">Reference proteome</keyword>
<evidence type="ECO:0000256" key="3">
    <source>
        <dbReference type="ARBA" id="ARBA00022448"/>
    </source>
</evidence>
<keyword evidence="6" id="KW-0472">Membrane</keyword>
<protein>
    <submittedName>
        <fullName evidence="9">Outer membrane protein</fullName>
    </submittedName>
</protein>
<name>A0A1M5QPV9_9GAMM</name>
<gene>
    <name evidence="9" type="ORF">SAMN04488068_2759</name>
</gene>
<evidence type="ECO:0000256" key="2">
    <source>
        <dbReference type="ARBA" id="ARBA00007613"/>
    </source>
</evidence>
<dbReference type="InterPro" id="IPR003423">
    <property type="entry name" value="OMP_efflux"/>
</dbReference>
<evidence type="ECO:0000256" key="8">
    <source>
        <dbReference type="SAM" id="SignalP"/>
    </source>
</evidence>
<dbReference type="GO" id="GO:0015562">
    <property type="term" value="F:efflux transmembrane transporter activity"/>
    <property type="evidence" value="ECO:0007669"/>
    <property type="project" value="InterPro"/>
</dbReference>
<dbReference type="RefSeq" id="WP_072898234.1">
    <property type="nucleotide sequence ID" value="NZ_FQWZ01000006.1"/>
</dbReference>
<evidence type="ECO:0000256" key="6">
    <source>
        <dbReference type="ARBA" id="ARBA00023136"/>
    </source>
</evidence>
<sequence>MRLSLIAAAVLGLAPSLASANELLNVYQLALANDTQLAAAGYARDAALEARPQARAALLPLISGNYRYSRGRSEGSQSQVSGIEQLIDANGDGVPDVDADGNPLTEIVPFPIGRDFDTDDTDRSLTVSLNQPIFDWAAFLRYSQSADQLALAQARFRSAEQDLMLRASRAYFDYLAANDDLRFTGAQKASLERQLEQAKKRFEVGLSAVTDVQEAQASYDLVLANEIAAEQRLAAAREALLEITGKRDARLVPLQDEIPLPGPMPADVNAWLDTARDNNFDLAIARINATLAGRDVSIARAGHYPTVGLVGQYSDTDTVSDPRSSVIGGFQQDNVSNSVGVQVNVPIFNGFLVNSRTSQAKSIEQQREAELEGSQRSVSRRTRDAYLAVQSGSARVRALKQAVVSNQTALQASETGLEVGTRTTVDVLNAQSLLYSAQRDYARARYDYLIAILTLKSASGRLTPDDLAEIDKLLVGA</sequence>
<keyword evidence="5" id="KW-0812">Transmembrane</keyword>
<feature type="signal peptide" evidence="8">
    <location>
        <begin position="1"/>
        <end position="20"/>
    </location>
</feature>
<evidence type="ECO:0000313" key="10">
    <source>
        <dbReference type="Proteomes" id="UP000199758"/>
    </source>
</evidence>
<evidence type="ECO:0000256" key="4">
    <source>
        <dbReference type="ARBA" id="ARBA00022452"/>
    </source>
</evidence>
<accession>A0A1M5QPV9</accession>
<proteinExistence type="inferred from homology"/>
<dbReference type="PANTHER" id="PTHR30026">
    <property type="entry name" value="OUTER MEMBRANE PROTEIN TOLC"/>
    <property type="match status" value="1"/>
</dbReference>
<dbReference type="AlphaFoldDB" id="A0A1M5QPV9"/>
<dbReference type="InterPro" id="IPR010130">
    <property type="entry name" value="T1SS_OMP_TolC"/>
</dbReference>
<dbReference type="GO" id="GO:0015288">
    <property type="term" value="F:porin activity"/>
    <property type="evidence" value="ECO:0007669"/>
    <property type="project" value="TreeGrafter"/>
</dbReference>
<dbReference type="Gene3D" id="1.20.1600.10">
    <property type="entry name" value="Outer membrane efflux proteins (OEP)"/>
    <property type="match status" value="1"/>
</dbReference>
<evidence type="ECO:0000256" key="1">
    <source>
        <dbReference type="ARBA" id="ARBA00004442"/>
    </source>
</evidence>
<dbReference type="GO" id="GO:1990281">
    <property type="term" value="C:efflux pump complex"/>
    <property type="evidence" value="ECO:0007669"/>
    <property type="project" value="TreeGrafter"/>
</dbReference>
<dbReference type="InterPro" id="IPR051906">
    <property type="entry name" value="TolC-like"/>
</dbReference>
<dbReference type="OrthoDB" id="9813458at2"/>
<dbReference type="STRING" id="490188.SAMN04488068_2759"/>
<evidence type="ECO:0000256" key="5">
    <source>
        <dbReference type="ARBA" id="ARBA00022692"/>
    </source>
</evidence>
<comment type="subcellular location">
    <subcellularLocation>
        <location evidence="1">Cell outer membrane</location>
    </subcellularLocation>
</comment>
<feature type="chain" id="PRO_5012951608" evidence="8">
    <location>
        <begin position="21"/>
        <end position="477"/>
    </location>
</feature>
<dbReference type="NCBIfam" id="TIGR01844">
    <property type="entry name" value="type_I_sec_TolC"/>
    <property type="match status" value="1"/>
</dbReference>
<dbReference type="Pfam" id="PF02321">
    <property type="entry name" value="OEP"/>
    <property type="match status" value="2"/>
</dbReference>
<reference evidence="9 10" key="1">
    <citation type="submission" date="2016-11" db="EMBL/GenBank/DDBJ databases">
        <authorList>
            <person name="Jaros S."/>
            <person name="Januszkiewicz K."/>
            <person name="Wedrychowicz H."/>
        </authorList>
    </citation>
    <scope>NUCLEOTIDE SEQUENCE [LARGE SCALE GENOMIC DNA]</scope>
    <source>
        <strain evidence="9 10">CGMCC 1.7049</strain>
    </source>
</reference>
<dbReference type="GO" id="GO:0009279">
    <property type="term" value="C:cell outer membrane"/>
    <property type="evidence" value="ECO:0007669"/>
    <property type="project" value="UniProtKB-SubCell"/>
</dbReference>
<keyword evidence="8" id="KW-0732">Signal</keyword>
<dbReference type="SUPFAM" id="SSF56954">
    <property type="entry name" value="Outer membrane efflux proteins (OEP)"/>
    <property type="match status" value="1"/>
</dbReference>
<dbReference type="PANTHER" id="PTHR30026:SF20">
    <property type="entry name" value="OUTER MEMBRANE PROTEIN TOLC"/>
    <property type="match status" value="1"/>
</dbReference>